<comment type="subcellular location">
    <subcellularLocation>
        <location evidence="1">Nucleus</location>
    </subcellularLocation>
</comment>
<sequence length="248" mass="26319">MNTIASMVKRGGAGEIETSAMANCLMLLSAHSAAVKSVGGGSSENSEGGVGRMFACKTCDRKFSSFQALGGHRASHKKIKSPNSGDSSDDLTSFPAKPKAHSCKICGVEFPTGQALGGHMRRHRETLASVGGGSAAAALSSVTTEGSIGNSDGNNGGEKKRKINNDVVSEFPVMMKSGSCKRVCLDLDLSLWKKKEDNVAAVINNDDYEIEEGEIVEQHDGKSGDVKNNVEEEKDILKLELRQPINCW</sequence>
<dbReference type="PANTHER" id="PTHR26374:SF378">
    <property type="entry name" value="C2H2-TYPE ZINC FINGER FAMILY PROTEIN"/>
    <property type="match status" value="1"/>
</dbReference>
<dbReference type="Gene3D" id="3.30.160.60">
    <property type="entry name" value="Classic Zinc Finger"/>
    <property type="match status" value="1"/>
</dbReference>
<dbReference type="OrthoDB" id="9411774at2759"/>
<dbReference type="InterPro" id="IPR036236">
    <property type="entry name" value="Znf_C2H2_sf"/>
</dbReference>
<feature type="domain" description="C2H2-type" evidence="11">
    <location>
        <begin position="54"/>
        <end position="81"/>
    </location>
</feature>
<feature type="region of interest" description="Disordered" evidence="10">
    <location>
        <begin position="70"/>
        <end position="95"/>
    </location>
</feature>
<dbReference type="GO" id="GO:0008270">
    <property type="term" value="F:zinc ion binding"/>
    <property type="evidence" value="ECO:0007669"/>
    <property type="project" value="UniProtKB-KW"/>
</dbReference>
<dbReference type="PROSITE" id="PS50157">
    <property type="entry name" value="ZINC_FINGER_C2H2_2"/>
    <property type="match status" value="2"/>
</dbReference>
<dbReference type="GeneID" id="110688475"/>
<reference evidence="12" key="2">
    <citation type="submission" date="2021-03" db="UniProtKB">
        <authorList>
            <consortium name="EnsemblPlants"/>
        </authorList>
    </citation>
    <scope>IDENTIFICATION</scope>
</reference>
<reference evidence="12" key="1">
    <citation type="journal article" date="2017" name="Nature">
        <title>The genome of Chenopodium quinoa.</title>
        <authorList>
            <person name="Jarvis D.E."/>
            <person name="Ho Y.S."/>
            <person name="Lightfoot D.J."/>
            <person name="Schmoeckel S.M."/>
            <person name="Li B."/>
            <person name="Borm T.J.A."/>
            <person name="Ohyanagi H."/>
            <person name="Mineta K."/>
            <person name="Michell C.T."/>
            <person name="Saber N."/>
            <person name="Kharbatia N.M."/>
            <person name="Rupper R.R."/>
            <person name="Sharp A.R."/>
            <person name="Dally N."/>
            <person name="Boughton B.A."/>
            <person name="Woo Y.H."/>
            <person name="Gao G."/>
            <person name="Schijlen E.G.W.M."/>
            <person name="Guo X."/>
            <person name="Momin A.A."/>
            <person name="Negrao S."/>
            <person name="Al-Babili S."/>
            <person name="Gehring C."/>
            <person name="Roessner U."/>
            <person name="Jung C."/>
            <person name="Murphy K."/>
            <person name="Arold S.T."/>
            <person name="Gojobori T."/>
            <person name="van der Linden C.G."/>
            <person name="van Loo E.N."/>
            <person name="Jellen E.N."/>
            <person name="Maughan P.J."/>
            <person name="Tester M."/>
        </authorList>
    </citation>
    <scope>NUCLEOTIDE SEQUENCE [LARGE SCALE GENOMIC DNA]</scope>
    <source>
        <strain evidence="12">cv. PI 614886</strain>
    </source>
</reference>
<keyword evidence="2" id="KW-0479">Metal-binding</keyword>
<protein>
    <recommendedName>
        <fullName evidence="11">C2H2-type domain-containing protein</fullName>
    </recommendedName>
</protein>
<keyword evidence="3" id="KW-0677">Repeat</keyword>
<evidence type="ECO:0000313" key="13">
    <source>
        <dbReference type="Proteomes" id="UP000596660"/>
    </source>
</evidence>
<evidence type="ECO:0000256" key="7">
    <source>
        <dbReference type="ARBA" id="ARBA00023163"/>
    </source>
</evidence>
<keyword evidence="4 9" id="KW-0863">Zinc-finger</keyword>
<gene>
    <name evidence="12" type="primary">LOC110688475</name>
</gene>
<dbReference type="Pfam" id="PF13912">
    <property type="entry name" value="zf-C2H2_6"/>
    <property type="match status" value="2"/>
</dbReference>
<keyword evidence="6" id="KW-0805">Transcription regulation</keyword>
<dbReference type="PROSITE" id="PS00028">
    <property type="entry name" value="ZINC_FINGER_C2H2_1"/>
    <property type="match status" value="2"/>
</dbReference>
<keyword evidence="13" id="KW-1185">Reference proteome</keyword>
<dbReference type="GO" id="GO:0005634">
    <property type="term" value="C:nucleus"/>
    <property type="evidence" value="ECO:0007669"/>
    <property type="project" value="UniProtKB-SubCell"/>
</dbReference>
<keyword evidence="8" id="KW-0539">Nucleus</keyword>
<dbReference type="Proteomes" id="UP000596660">
    <property type="component" value="Unplaced"/>
</dbReference>
<evidence type="ECO:0000256" key="8">
    <source>
        <dbReference type="ARBA" id="ARBA00023242"/>
    </source>
</evidence>
<evidence type="ECO:0000256" key="10">
    <source>
        <dbReference type="SAM" id="MobiDB-lite"/>
    </source>
</evidence>
<evidence type="ECO:0000313" key="12">
    <source>
        <dbReference type="EnsemblPlants" id="AUR62001834-RA:cds"/>
    </source>
</evidence>
<keyword evidence="5" id="KW-0862">Zinc</keyword>
<dbReference type="SUPFAM" id="SSF57667">
    <property type="entry name" value="beta-beta-alpha zinc fingers"/>
    <property type="match status" value="1"/>
</dbReference>
<dbReference type="AlphaFoldDB" id="A0A803KS27"/>
<evidence type="ECO:0000256" key="1">
    <source>
        <dbReference type="ARBA" id="ARBA00004123"/>
    </source>
</evidence>
<evidence type="ECO:0000256" key="9">
    <source>
        <dbReference type="PROSITE-ProRule" id="PRU00042"/>
    </source>
</evidence>
<evidence type="ECO:0000256" key="5">
    <source>
        <dbReference type="ARBA" id="ARBA00022833"/>
    </source>
</evidence>
<dbReference type="SMART" id="SM00355">
    <property type="entry name" value="ZnF_C2H2"/>
    <property type="match status" value="2"/>
</dbReference>
<evidence type="ECO:0000256" key="4">
    <source>
        <dbReference type="ARBA" id="ARBA00022771"/>
    </source>
</evidence>
<dbReference type="EnsemblPlants" id="AUR62001834-RA">
    <property type="protein sequence ID" value="AUR62001834-RA:cds"/>
    <property type="gene ID" value="AUR62001834"/>
</dbReference>
<proteinExistence type="predicted"/>
<evidence type="ECO:0000256" key="2">
    <source>
        <dbReference type="ARBA" id="ARBA00022723"/>
    </source>
</evidence>
<dbReference type="Gramene" id="AUR62001834-RA">
    <property type="protein sequence ID" value="AUR62001834-RA:cds"/>
    <property type="gene ID" value="AUR62001834"/>
</dbReference>
<keyword evidence="7" id="KW-0804">Transcription</keyword>
<name>A0A803KS27_CHEQI</name>
<dbReference type="PANTHER" id="PTHR26374">
    <property type="entry name" value="ZINC FINGER PROTEIN ZAT5"/>
    <property type="match status" value="1"/>
</dbReference>
<accession>A0A803KS27</accession>
<evidence type="ECO:0000259" key="11">
    <source>
        <dbReference type="PROSITE" id="PS50157"/>
    </source>
</evidence>
<evidence type="ECO:0000256" key="3">
    <source>
        <dbReference type="ARBA" id="ARBA00022737"/>
    </source>
</evidence>
<feature type="domain" description="C2H2-type" evidence="11">
    <location>
        <begin position="101"/>
        <end position="123"/>
    </location>
</feature>
<evidence type="ECO:0000256" key="6">
    <source>
        <dbReference type="ARBA" id="ARBA00023015"/>
    </source>
</evidence>
<dbReference type="RefSeq" id="XP_021720925.1">
    <property type="nucleotide sequence ID" value="XM_021865233.1"/>
</dbReference>
<organism evidence="12 13">
    <name type="scientific">Chenopodium quinoa</name>
    <name type="common">Quinoa</name>
    <dbReference type="NCBI Taxonomy" id="63459"/>
    <lineage>
        <taxon>Eukaryota</taxon>
        <taxon>Viridiplantae</taxon>
        <taxon>Streptophyta</taxon>
        <taxon>Embryophyta</taxon>
        <taxon>Tracheophyta</taxon>
        <taxon>Spermatophyta</taxon>
        <taxon>Magnoliopsida</taxon>
        <taxon>eudicotyledons</taxon>
        <taxon>Gunneridae</taxon>
        <taxon>Pentapetalae</taxon>
        <taxon>Caryophyllales</taxon>
        <taxon>Chenopodiaceae</taxon>
        <taxon>Chenopodioideae</taxon>
        <taxon>Atripliceae</taxon>
        <taxon>Chenopodium</taxon>
    </lineage>
</organism>
<dbReference type="KEGG" id="cqi:110688475"/>
<dbReference type="InterPro" id="IPR013087">
    <property type="entry name" value="Znf_C2H2_type"/>
</dbReference>